<proteinExistence type="predicted"/>
<evidence type="ECO:0000313" key="3">
    <source>
        <dbReference type="Proteomes" id="UP000199550"/>
    </source>
</evidence>
<dbReference type="NCBIfam" id="TIGR02401">
    <property type="entry name" value="trehalose_TreY"/>
    <property type="match status" value="1"/>
</dbReference>
<feature type="domain" description="Glycosyl hydrolase family 13 catalytic" evidence="1">
    <location>
        <begin position="4"/>
        <end position="549"/>
    </location>
</feature>
<dbReference type="Gene3D" id="3.30.1590.10">
    <property type="entry name" value="Maltooligosyl trehalose synthase, domain 2"/>
    <property type="match status" value="1"/>
</dbReference>
<keyword evidence="3" id="KW-1185">Reference proteome</keyword>
<dbReference type="RefSeq" id="WP_090186552.1">
    <property type="nucleotide sequence ID" value="NZ_FOTF01000004.1"/>
</dbReference>
<sequence>MIPFTATYRLQLREGVDFAAAERYLPHLKSNGISHLYLSPIFAAQTGSTHGYDVIDPNVIEPSLGGDDGFARLAAAAQAAGIGIIIDIVPNHTAFSLENPWLRDVLRHGSDSRFAPHFDIDWSERLLLPFLTDNFEALLEDGKVSLDQEADGPVLRVGDLAIPLNPASVRGGVDLSKLHDAQAWRLTPWQRERDSITHRRFFNVTGLIGMRVEDDAVFGDMHRKTFDLIETGQVQGLRLDHIDGLADPCAYLEKLKARVPDTPIWVEKILTGDEDLPDWGLAGTTGYEAARQIARVLTDGDGHATLLAAWQDQTGRKGRFHDALTSAKHEVLRQDLAAELQQMIALADAAAQAAGDEQGQEALREAVIALLVAFPRYRTYLASSKSRPEDLALMQQVADEAARDLRTDNVVRLLTDCIVNPQTPQAQRLQVRFQQVTGALLAKSHEDTAGFRWNAYIAANEVGADPDAVTITDDALNDWLAHRLPTALTLTSSHDTKRSEDSRMRLVACSHLPGDLLDLIAQTTLLPGADLVRPNTRWYLVQSALAIWDASDDINERLHDHMTKAMREAKRMTNWTYPDTDAEARVLNLIPHLTAQWQTARPAALDRLIMLGERLSLIQTALKLTMTGVPDIYRSCLGAHFALTDPDNRRAVDLDQLMKLTDAPGFAGDKARLSRQLLQLRQADPAFFETATCRISRDLAGIITVQRATAGQRLALHCDLQAPQPVKVVLDGMTALINSGTA</sequence>
<dbReference type="InterPro" id="IPR012767">
    <property type="entry name" value="Trehalose_TreY"/>
</dbReference>
<dbReference type="SUPFAM" id="SSF51445">
    <property type="entry name" value="(Trans)glycosidases"/>
    <property type="match status" value="1"/>
</dbReference>
<dbReference type="Gene3D" id="1.10.150.200">
    <property type="entry name" value="Maltooligosyl trehalose synthase, domain 3"/>
    <property type="match status" value="1"/>
</dbReference>
<dbReference type="GO" id="GO:0005992">
    <property type="term" value="P:trehalose biosynthetic process"/>
    <property type="evidence" value="ECO:0007669"/>
    <property type="project" value="TreeGrafter"/>
</dbReference>
<dbReference type="PANTHER" id="PTHR10357">
    <property type="entry name" value="ALPHA-AMYLASE FAMILY MEMBER"/>
    <property type="match status" value="1"/>
</dbReference>
<dbReference type="OrthoDB" id="9761577at2"/>
<dbReference type="Gene3D" id="1.10.10.470">
    <property type="entry name" value="Maltooligosyl trehalose synthase, domain 4"/>
    <property type="match status" value="1"/>
</dbReference>
<accession>A0A1I4DKA9</accession>
<dbReference type="Proteomes" id="UP000199550">
    <property type="component" value="Unassembled WGS sequence"/>
</dbReference>
<dbReference type="InterPro" id="IPR017853">
    <property type="entry name" value="GH"/>
</dbReference>
<evidence type="ECO:0000259" key="1">
    <source>
        <dbReference type="SMART" id="SM00642"/>
    </source>
</evidence>
<gene>
    <name evidence="2" type="ORF">SAMN04488004_104229</name>
</gene>
<dbReference type="SMART" id="SM00642">
    <property type="entry name" value="Aamy"/>
    <property type="match status" value="1"/>
</dbReference>
<dbReference type="GO" id="GO:0047470">
    <property type="term" value="F:(1,4)-alpha-D-glucan 1-alpha-D-glucosylmutase activity"/>
    <property type="evidence" value="ECO:0007669"/>
    <property type="project" value="TreeGrafter"/>
</dbReference>
<dbReference type="GO" id="GO:0030980">
    <property type="term" value="P:alpha-glucan catabolic process"/>
    <property type="evidence" value="ECO:0007669"/>
    <property type="project" value="TreeGrafter"/>
</dbReference>
<dbReference type="STRING" id="195913.SAMN04488004_104229"/>
<dbReference type="PANTHER" id="PTHR10357:SF216">
    <property type="entry name" value="MALTOOLIGOSYL TREHALOSE SYNTHASE-RELATED"/>
    <property type="match status" value="1"/>
</dbReference>
<dbReference type="Pfam" id="PF00128">
    <property type="entry name" value="Alpha-amylase"/>
    <property type="match status" value="1"/>
</dbReference>
<name>A0A1I4DKA9_9RHOB</name>
<dbReference type="InterPro" id="IPR013797">
    <property type="entry name" value="Maltooligo_trehalose_synth_4"/>
</dbReference>
<dbReference type="EMBL" id="FOTF01000004">
    <property type="protein sequence ID" value="SFK94044.1"/>
    <property type="molecule type" value="Genomic_DNA"/>
</dbReference>
<protein>
    <submittedName>
        <fullName evidence="2">Maltooligosyl trehalose synthase</fullName>
    </submittedName>
</protein>
<dbReference type="Gene3D" id="3.20.20.80">
    <property type="entry name" value="Glycosidases"/>
    <property type="match status" value="1"/>
</dbReference>
<evidence type="ECO:0000313" key="2">
    <source>
        <dbReference type="EMBL" id="SFK94044.1"/>
    </source>
</evidence>
<reference evidence="2 3" key="1">
    <citation type="submission" date="2016-10" db="EMBL/GenBank/DDBJ databases">
        <authorList>
            <person name="de Groot N.N."/>
        </authorList>
    </citation>
    <scope>NUCLEOTIDE SEQUENCE [LARGE SCALE GENOMIC DNA]</scope>
    <source>
        <strain evidence="2 3">DSM 16199</strain>
    </source>
</reference>
<organism evidence="2 3">
    <name type="scientific">Loktanella salsilacus</name>
    <dbReference type="NCBI Taxonomy" id="195913"/>
    <lineage>
        <taxon>Bacteria</taxon>
        <taxon>Pseudomonadati</taxon>
        <taxon>Pseudomonadota</taxon>
        <taxon>Alphaproteobacteria</taxon>
        <taxon>Rhodobacterales</taxon>
        <taxon>Roseobacteraceae</taxon>
        <taxon>Loktanella</taxon>
    </lineage>
</organism>
<dbReference type="InterPro" id="IPR006047">
    <property type="entry name" value="GH13_cat_dom"/>
</dbReference>
<dbReference type="AlphaFoldDB" id="A0A1I4DKA9"/>